<proteinExistence type="predicted"/>
<evidence type="ECO:0000313" key="4">
    <source>
        <dbReference type="EMBL" id="QFZ18297.1"/>
    </source>
</evidence>
<dbReference type="OrthoDB" id="250246at2"/>
<keyword evidence="4" id="KW-0032">Aminotransferase</keyword>
<sequence>MLAWRQGWWAAVEEAPMSPGDAVAGRGTTGGRGLRRRSVVLAAPVLAALPGVAAAAPAGGGRFDPGDWSAVRAQFALRPDYAHFAAFVLSSPPRSVREAIASFRDRLDTFPEEFRHGVADLEYGARAQAALGGYAGAPPGEIALTDSATMAIGLVYGGLRLEPGDEVLTTPHEFYSTHESLRLRSAAHGVRVRQVALYDDPATASREEMTARLRRAVTGRTRVVALTWVHSGTGVKVPVRDVADALARVNAHRRERDRVLLCVDGVHGFAAEDVDVPALGADFFMTSAHKWLFGPRGTGFAWGSPAAWRRVDTAVPSFSAPAFTGWLTGRPPVGDPGTLNSPGGYHSFENRWALPEAVAFQRAIGRDRVAARVREQATRLKEGLAALPRVRLVTPRSAEVSAGVVCCVVDGVAGEEVVARLLAEHRISAGTTPYRESYVRFGPSIVTDDEEVDRLVRAMAAFG</sequence>
<dbReference type="AlphaFoldDB" id="A0A5Q0GW52"/>
<protein>
    <submittedName>
        <fullName evidence="4">Aminotransferase class V-fold PLP-dependent enzyme</fullName>
    </submittedName>
</protein>
<dbReference type="Gene3D" id="3.40.640.10">
    <property type="entry name" value="Type I PLP-dependent aspartate aminotransferase-like (Major domain)"/>
    <property type="match status" value="1"/>
</dbReference>
<gene>
    <name evidence="4" type="ORF">EKG83_13115</name>
</gene>
<dbReference type="GO" id="GO:0008483">
    <property type="term" value="F:transaminase activity"/>
    <property type="evidence" value="ECO:0007669"/>
    <property type="project" value="UniProtKB-KW"/>
</dbReference>
<organism evidence="4 5">
    <name type="scientific">Saccharothrix syringae</name>
    <name type="common">Nocardiopsis syringae</name>
    <dbReference type="NCBI Taxonomy" id="103733"/>
    <lineage>
        <taxon>Bacteria</taxon>
        <taxon>Bacillati</taxon>
        <taxon>Actinomycetota</taxon>
        <taxon>Actinomycetes</taxon>
        <taxon>Pseudonocardiales</taxon>
        <taxon>Pseudonocardiaceae</taxon>
        <taxon>Saccharothrix</taxon>
    </lineage>
</organism>
<comment type="cofactor">
    <cofactor evidence="1">
        <name>pyridoxal 5'-phosphate</name>
        <dbReference type="ChEBI" id="CHEBI:597326"/>
    </cofactor>
</comment>
<reference evidence="5" key="1">
    <citation type="journal article" date="2021" name="Curr. Microbiol.">
        <title>Complete genome of nocamycin-producing strain Saccharothrix syringae NRRL B-16468 reveals the biosynthetic potential for secondary metabolites.</title>
        <authorList>
            <person name="Mo X."/>
            <person name="Yang S."/>
        </authorList>
    </citation>
    <scope>NUCLEOTIDE SEQUENCE [LARGE SCALE GENOMIC DNA]</scope>
    <source>
        <strain evidence="5">ATCC 51364 / DSM 43886 / JCM 6844 / KCTC 9398 / NBRC 14523 / NRRL B-16468 / INA 2240</strain>
    </source>
</reference>
<dbReference type="KEGG" id="ssyi:EKG83_13115"/>
<dbReference type="Proteomes" id="UP000325787">
    <property type="component" value="Chromosome"/>
</dbReference>
<accession>A0A5Q0GW52</accession>
<dbReference type="InterPro" id="IPR015422">
    <property type="entry name" value="PyrdxlP-dep_Trfase_small"/>
</dbReference>
<evidence type="ECO:0000256" key="2">
    <source>
        <dbReference type="ARBA" id="ARBA00022898"/>
    </source>
</evidence>
<keyword evidence="5" id="KW-1185">Reference proteome</keyword>
<evidence type="ECO:0000259" key="3">
    <source>
        <dbReference type="Pfam" id="PF00266"/>
    </source>
</evidence>
<dbReference type="SUPFAM" id="SSF53383">
    <property type="entry name" value="PLP-dependent transferases"/>
    <property type="match status" value="1"/>
</dbReference>
<dbReference type="PANTHER" id="PTHR43586:SF8">
    <property type="entry name" value="CYSTEINE DESULFURASE 1, CHLOROPLASTIC"/>
    <property type="match status" value="1"/>
</dbReference>
<keyword evidence="4" id="KW-0808">Transferase</keyword>
<keyword evidence="2" id="KW-0663">Pyridoxal phosphate</keyword>
<dbReference type="EMBL" id="CP034550">
    <property type="protein sequence ID" value="QFZ18297.1"/>
    <property type="molecule type" value="Genomic_DNA"/>
</dbReference>
<dbReference type="Gene3D" id="3.90.1150.10">
    <property type="entry name" value="Aspartate Aminotransferase, domain 1"/>
    <property type="match status" value="1"/>
</dbReference>
<dbReference type="Pfam" id="PF00266">
    <property type="entry name" value="Aminotran_5"/>
    <property type="match status" value="1"/>
</dbReference>
<dbReference type="InterPro" id="IPR015424">
    <property type="entry name" value="PyrdxlP-dep_Trfase"/>
</dbReference>
<name>A0A5Q0GW52_SACSY</name>
<dbReference type="InterPro" id="IPR000192">
    <property type="entry name" value="Aminotrans_V_dom"/>
</dbReference>
<feature type="domain" description="Aminotransferase class V" evidence="3">
    <location>
        <begin position="136"/>
        <end position="431"/>
    </location>
</feature>
<evidence type="ECO:0000256" key="1">
    <source>
        <dbReference type="ARBA" id="ARBA00001933"/>
    </source>
</evidence>
<dbReference type="InterPro" id="IPR015421">
    <property type="entry name" value="PyrdxlP-dep_Trfase_major"/>
</dbReference>
<evidence type="ECO:0000313" key="5">
    <source>
        <dbReference type="Proteomes" id="UP000325787"/>
    </source>
</evidence>
<dbReference type="PANTHER" id="PTHR43586">
    <property type="entry name" value="CYSTEINE DESULFURASE"/>
    <property type="match status" value="1"/>
</dbReference>